<comment type="caution">
    <text evidence="2">The sequence shown here is derived from an EMBL/GenBank/DDBJ whole genome shotgun (WGS) entry which is preliminary data.</text>
</comment>
<feature type="compositionally biased region" description="Low complexity" evidence="1">
    <location>
        <begin position="39"/>
        <end position="50"/>
    </location>
</feature>
<dbReference type="Proteomes" id="UP000749559">
    <property type="component" value="Unassembled WGS sequence"/>
</dbReference>
<feature type="compositionally biased region" description="Low complexity" evidence="1">
    <location>
        <begin position="133"/>
        <end position="151"/>
    </location>
</feature>
<feature type="compositionally biased region" description="Polar residues" evidence="1">
    <location>
        <begin position="51"/>
        <end position="69"/>
    </location>
</feature>
<dbReference type="EMBL" id="CAIIXF020000009">
    <property type="protein sequence ID" value="CAH1795219.1"/>
    <property type="molecule type" value="Genomic_DNA"/>
</dbReference>
<dbReference type="InterPro" id="IPR040355">
    <property type="entry name" value="FAM220A"/>
</dbReference>
<dbReference type="InterPro" id="IPR002110">
    <property type="entry name" value="Ankyrin_rpt"/>
</dbReference>
<dbReference type="SUPFAM" id="SSF48403">
    <property type="entry name" value="Ankyrin repeat"/>
    <property type="match status" value="1"/>
</dbReference>
<dbReference type="AlphaFoldDB" id="A0A8J1UA02"/>
<feature type="compositionally biased region" description="Basic residues" evidence="1">
    <location>
        <begin position="96"/>
        <end position="109"/>
    </location>
</feature>
<reference evidence="2" key="1">
    <citation type="submission" date="2022-03" db="EMBL/GenBank/DDBJ databases">
        <authorList>
            <person name="Martin C."/>
        </authorList>
    </citation>
    <scope>NUCLEOTIDE SEQUENCE</scope>
</reference>
<dbReference type="InterPro" id="IPR036770">
    <property type="entry name" value="Ankyrin_rpt-contain_sf"/>
</dbReference>
<dbReference type="SMART" id="SM00248">
    <property type="entry name" value="ANK"/>
    <property type="match status" value="4"/>
</dbReference>
<accession>A0A8J1UA02</accession>
<dbReference type="PROSITE" id="PS50297">
    <property type="entry name" value="ANK_REP_REGION"/>
    <property type="match status" value="2"/>
</dbReference>
<dbReference type="Pfam" id="PF15487">
    <property type="entry name" value="FAM220"/>
    <property type="match status" value="1"/>
</dbReference>
<feature type="region of interest" description="Disordered" evidence="1">
    <location>
        <begin position="39"/>
        <end position="154"/>
    </location>
</feature>
<evidence type="ECO:0000313" key="2">
    <source>
        <dbReference type="EMBL" id="CAH1795219.1"/>
    </source>
</evidence>
<gene>
    <name evidence="2" type="ORF">OFUS_LOCUS19781</name>
</gene>
<dbReference type="Pfam" id="PF13637">
    <property type="entry name" value="Ank_4"/>
    <property type="match status" value="1"/>
</dbReference>
<dbReference type="InterPro" id="IPR029155">
    <property type="entry name" value="SIPAR"/>
</dbReference>
<proteinExistence type="predicted"/>
<keyword evidence="3" id="KW-1185">Reference proteome</keyword>
<evidence type="ECO:0000256" key="1">
    <source>
        <dbReference type="SAM" id="MobiDB-lite"/>
    </source>
</evidence>
<dbReference type="OrthoDB" id="60433at2759"/>
<sequence length="526" mass="58883">MAARNIADLREMICMSRLTYVDSDEEFSEDDGRLSRTFDTLSLSTSGTDSRQSSANSYGRTYSAMSPGTDSGIALNGSPEFSRGESMEFEPTPPKSRSKKKKRKHKHASNHVAENIPPKHEFPRADPLPPVGSGRNSSYSHRPSSSSSEGSTNEFKGHFTEAITNRLKQPEQKRGDFEEMLCYCDATVVASWLAQANEAVTNLTKWCHSQDNYVNFAHFWLSDFPPIQRIDIFKLEHGILLDHLGLAFAVGKESGKIRHSDLSKFLEAIYREYPTKLLRSRGEHLFLHYLDVLTSEREDSYKKLLSDVKCSTKNKQYAQLILAMRCFALASVWTAIVNFYRTLLGPDSTSIPVPLSTVAKSNPNRTRMNQAIRHGYVDVIHYLIRMGKVDPRDVDDHSRTLIFTAVMHNQPRVLQFLVQKAKPKIDVNKISDTGNSALHAAANNGNVVLVTTLLKAPGIHVDVVNPQTENATPLHLAVMHGHINVVEVLLCAKADRLAKMGDLTAIDIARDFGQEEVLQLLESDEY</sequence>
<dbReference type="PANTHER" id="PTHR31980:SF1">
    <property type="entry name" value="PROTEIN FAM220A"/>
    <property type="match status" value="1"/>
</dbReference>
<name>A0A8J1UA02_OWEFU</name>
<dbReference type="Gene3D" id="1.25.40.20">
    <property type="entry name" value="Ankyrin repeat-containing domain"/>
    <property type="match status" value="1"/>
</dbReference>
<dbReference type="PROSITE" id="PS50088">
    <property type="entry name" value="ANK_REPEAT"/>
    <property type="match status" value="2"/>
</dbReference>
<protein>
    <submittedName>
        <fullName evidence="2">Uncharacterized protein</fullName>
    </submittedName>
</protein>
<dbReference type="Pfam" id="PF12796">
    <property type="entry name" value="Ank_2"/>
    <property type="match status" value="1"/>
</dbReference>
<organism evidence="2 3">
    <name type="scientific">Owenia fusiformis</name>
    <name type="common">Polychaete worm</name>
    <dbReference type="NCBI Taxonomy" id="6347"/>
    <lineage>
        <taxon>Eukaryota</taxon>
        <taxon>Metazoa</taxon>
        <taxon>Spiralia</taxon>
        <taxon>Lophotrochozoa</taxon>
        <taxon>Annelida</taxon>
        <taxon>Polychaeta</taxon>
        <taxon>Sedentaria</taxon>
        <taxon>Canalipalpata</taxon>
        <taxon>Sabellida</taxon>
        <taxon>Oweniida</taxon>
        <taxon>Oweniidae</taxon>
        <taxon>Owenia</taxon>
    </lineage>
</organism>
<evidence type="ECO:0000313" key="3">
    <source>
        <dbReference type="Proteomes" id="UP000749559"/>
    </source>
</evidence>
<dbReference type="PANTHER" id="PTHR31980">
    <property type="entry name" value="PROTEIN FAM220A"/>
    <property type="match status" value="1"/>
</dbReference>